<keyword evidence="11" id="KW-1185">Reference proteome</keyword>
<comment type="caution">
    <text evidence="10">The sequence shown here is derived from an EMBL/GenBank/DDBJ whole genome shotgun (WGS) entry which is preliminary data.</text>
</comment>
<evidence type="ECO:0000313" key="11">
    <source>
        <dbReference type="Proteomes" id="UP000822152"/>
    </source>
</evidence>
<gene>
    <name evidence="10" type="ORF">G4952_01610</name>
</gene>
<evidence type="ECO:0000259" key="9">
    <source>
        <dbReference type="Pfam" id="PF01618"/>
    </source>
</evidence>
<evidence type="ECO:0000256" key="4">
    <source>
        <dbReference type="ARBA" id="ARBA00022989"/>
    </source>
</evidence>
<evidence type="ECO:0000256" key="3">
    <source>
        <dbReference type="ARBA" id="ARBA00022692"/>
    </source>
</evidence>
<evidence type="ECO:0000256" key="2">
    <source>
        <dbReference type="ARBA" id="ARBA00022475"/>
    </source>
</evidence>
<evidence type="ECO:0000313" key="10">
    <source>
        <dbReference type="EMBL" id="NSF72533.1"/>
    </source>
</evidence>
<dbReference type="Proteomes" id="UP000822152">
    <property type="component" value="Unassembled WGS sequence"/>
</dbReference>
<feature type="coiled-coil region" evidence="7">
    <location>
        <begin position="513"/>
        <end position="540"/>
    </location>
</feature>
<feature type="transmembrane region" description="Helical" evidence="8">
    <location>
        <begin position="144"/>
        <end position="161"/>
    </location>
</feature>
<keyword evidence="2" id="KW-1003">Cell membrane</keyword>
<feature type="coiled-coil region" evidence="7">
    <location>
        <begin position="239"/>
        <end position="266"/>
    </location>
</feature>
<organism evidence="10 11">
    <name type="scientific">Blautia wexlerae</name>
    <dbReference type="NCBI Taxonomy" id="418240"/>
    <lineage>
        <taxon>Bacteria</taxon>
        <taxon>Bacillati</taxon>
        <taxon>Bacillota</taxon>
        <taxon>Clostridia</taxon>
        <taxon>Lachnospirales</taxon>
        <taxon>Lachnospiraceae</taxon>
        <taxon>Blautia</taxon>
    </lineage>
</organism>
<keyword evidence="7" id="KW-0175">Coiled coil</keyword>
<evidence type="ECO:0000256" key="7">
    <source>
        <dbReference type="SAM" id="Coils"/>
    </source>
</evidence>
<keyword evidence="6" id="KW-0653">Protein transport</keyword>
<keyword evidence="6" id="KW-0813">Transport</keyword>
<sequence>MSKKILNLLAFLAVLAGCIAMTVFTGKGSVSTMIYNFVFLAIMTVLYLAGMLGGMFRVEGIGQALHRGKEELTGIFKTPGKVKNESLVYLKGIFDHKYLDGRLDDFVDGMNQAKEGIGEIEDYINEDDIDLHVHKRILEMIPDIFTSLGILGTFIGLVWGLKNFEPSSYETMTNSVSSLVAGIKVAFLTSIYGIAFAIIYTSGMKSVFSDMNEKLQAFLEKFHIYVLPTAENESRNLMVASQKLQVKAMKQMAEQLSAEMAQSFEKAINPTFQKMNESLDVLTESVTSCQQDVMQEILRSFLREMNGSFKLQFKDFNDALAQLKKAQKENTDYTTNLYHTMSDQLNSSYEKQSETMKDMVNELGNAQGRYISTASRIAQENQEIQKMQQQDYQRVADYLKEAEKTSAKFWVACNQTMQRYVETASQGMEKVSAASQTGTDVLNANRQVMEELEKRLADFASCQDKTLQTMEEVRRLLTDISVTKENGNISLTGGQQNLNASRMADRQSMDRLYALMKEQGEKQEALLEEMNRNLGELSKTPQKGKFGLFR</sequence>
<reference evidence="10 11" key="1">
    <citation type="journal article" date="2020" name="Cell Host Microbe">
        <title>Functional and Genomic Variation between Human-Derived Isolates of Lachnospiraceae Reveals Inter- and Intra-Species Diversity.</title>
        <authorList>
            <person name="Sorbara M.T."/>
            <person name="Littmann E.R."/>
            <person name="Fontana E."/>
            <person name="Moody T.U."/>
            <person name="Kohout C.E."/>
            <person name="Gjonbalaj M."/>
            <person name="Eaton V."/>
            <person name="Seok R."/>
            <person name="Leiner I.M."/>
            <person name="Pamer E.G."/>
        </authorList>
    </citation>
    <scope>NUCLEOTIDE SEQUENCE [LARGE SCALE GENOMIC DNA]</scope>
    <source>
        <strain evidence="10 11">MSK.20.11</strain>
    </source>
</reference>
<keyword evidence="4 8" id="KW-1133">Transmembrane helix</keyword>
<feature type="domain" description="MotA/TolQ/ExbB proton channel" evidence="9">
    <location>
        <begin position="121"/>
        <end position="216"/>
    </location>
</feature>
<comment type="subcellular location">
    <subcellularLocation>
        <location evidence="1">Cell membrane</location>
        <topology evidence="1">Multi-pass membrane protein</topology>
    </subcellularLocation>
    <subcellularLocation>
        <location evidence="6">Membrane</location>
        <topology evidence="6">Multi-pass membrane protein</topology>
    </subcellularLocation>
</comment>
<dbReference type="InterPro" id="IPR002898">
    <property type="entry name" value="MotA_ExbB_proton_chnl"/>
</dbReference>
<keyword evidence="3 8" id="KW-0812">Transmembrane</keyword>
<dbReference type="PROSITE" id="PS51257">
    <property type="entry name" value="PROKAR_LIPOPROTEIN"/>
    <property type="match status" value="1"/>
</dbReference>
<accession>A0ABX2GLQ1</accession>
<name>A0ABX2GLQ1_9FIRM</name>
<dbReference type="RefSeq" id="WP_173742405.1">
    <property type="nucleotide sequence ID" value="NZ_JAAIPF010000002.1"/>
</dbReference>
<comment type="similarity">
    <text evidence="6">Belongs to the exbB/tolQ family.</text>
</comment>
<evidence type="ECO:0000256" key="1">
    <source>
        <dbReference type="ARBA" id="ARBA00004651"/>
    </source>
</evidence>
<evidence type="ECO:0000256" key="6">
    <source>
        <dbReference type="RuleBase" id="RU004057"/>
    </source>
</evidence>
<feature type="transmembrane region" description="Helical" evidence="8">
    <location>
        <begin position="30"/>
        <end position="49"/>
    </location>
</feature>
<dbReference type="Pfam" id="PF01618">
    <property type="entry name" value="MotA_ExbB"/>
    <property type="match status" value="1"/>
</dbReference>
<evidence type="ECO:0000256" key="5">
    <source>
        <dbReference type="ARBA" id="ARBA00023136"/>
    </source>
</evidence>
<protein>
    <recommendedName>
        <fullName evidence="9">MotA/TolQ/ExbB proton channel domain-containing protein</fullName>
    </recommendedName>
</protein>
<evidence type="ECO:0000256" key="8">
    <source>
        <dbReference type="SAM" id="Phobius"/>
    </source>
</evidence>
<proteinExistence type="inferred from homology"/>
<feature type="transmembrane region" description="Helical" evidence="8">
    <location>
        <begin position="181"/>
        <end position="201"/>
    </location>
</feature>
<dbReference type="EMBL" id="JAAIPF010000002">
    <property type="protein sequence ID" value="NSF72533.1"/>
    <property type="molecule type" value="Genomic_DNA"/>
</dbReference>
<keyword evidence="5 8" id="KW-0472">Membrane</keyword>